<dbReference type="InterPro" id="IPR001296">
    <property type="entry name" value="Glyco_trans_1"/>
</dbReference>
<dbReference type="AlphaFoldDB" id="A0A1I5EGB6"/>
<accession>A0A1I5EGB6</accession>
<evidence type="ECO:0000256" key="2">
    <source>
        <dbReference type="ARBA" id="ARBA00022679"/>
    </source>
</evidence>
<dbReference type="InterPro" id="IPR028098">
    <property type="entry name" value="Glyco_trans_4-like_N"/>
</dbReference>
<dbReference type="PANTHER" id="PTHR12526:SF510">
    <property type="entry name" value="D-INOSITOL 3-PHOSPHATE GLYCOSYLTRANSFERASE"/>
    <property type="match status" value="1"/>
</dbReference>
<evidence type="ECO:0000259" key="4">
    <source>
        <dbReference type="Pfam" id="PF13439"/>
    </source>
</evidence>
<dbReference type="Pfam" id="PF13439">
    <property type="entry name" value="Glyco_transf_4"/>
    <property type="match status" value="1"/>
</dbReference>
<organism evidence="5 6">
    <name type="scientific">Geodermatophilus obscurus</name>
    <dbReference type="NCBI Taxonomy" id="1861"/>
    <lineage>
        <taxon>Bacteria</taxon>
        <taxon>Bacillati</taxon>
        <taxon>Actinomycetota</taxon>
        <taxon>Actinomycetes</taxon>
        <taxon>Geodermatophilales</taxon>
        <taxon>Geodermatophilaceae</taxon>
        <taxon>Geodermatophilus</taxon>
    </lineage>
</organism>
<evidence type="ECO:0000313" key="5">
    <source>
        <dbReference type="EMBL" id="SFO10121.1"/>
    </source>
</evidence>
<reference evidence="6" key="1">
    <citation type="submission" date="2016-10" db="EMBL/GenBank/DDBJ databases">
        <authorList>
            <person name="Varghese N."/>
            <person name="Submissions S."/>
        </authorList>
    </citation>
    <scope>NUCLEOTIDE SEQUENCE [LARGE SCALE GENOMIC DNA]</scope>
    <source>
        <strain evidence="6">DSM 43161</strain>
    </source>
</reference>
<evidence type="ECO:0000313" key="6">
    <source>
        <dbReference type="Proteomes" id="UP000183642"/>
    </source>
</evidence>
<name>A0A1I5EGB6_9ACTN</name>
<protein>
    <submittedName>
        <fullName evidence="5">Glycosyltransferase involved in cell wall bisynthesis</fullName>
    </submittedName>
</protein>
<keyword evidence="2 5" id="KW-0808">Transferase</keyword>
<keyword evidence="1" id="KW-0328">Glycosyltransferase</keyword>
<dbReference type="EMBL" id="FOWE01000003">
    <property type="protein sequence ID" value="SFO10121.1"/>
    <property type="molecule type" value="Genomic_DNA"/>
</dbReference>
<dbReference type="GO" id="GO:0016757">
    <property type="term" value="F:glycosyltransferase activity"/>
    <property type="evidence" value="ECO:0007669"/>
    <property type="project" value="UniProtKB-KW"/>
</dbReference>
<feature type="domain" description="Glycosyl transferase family 1" evidence="3">
    <location>
        <begin position="165"/>
        <end position="314"/>
    </location>
</feature>
<feature type="domain" description="Glycosyltransferase subfamily 4-like N-terminal" evidence="4">
    <location>
        <begin position="7"/>
        <end position="153"/>
    </location>
</feature>
<dbReference type="Pfam" id="PF00534">
    <property type="entry name" value="Glycos_transf_1"/>
    <property type="match status" value="1"/>
</dbReference>
<dbReference type="SUPFAM" id="SSF53756">
    <property type="entry name" value="UDP-Glycosyltransferase/glycogen phosphorylase"/>
    <property type="match status" value="1"/>
</dbReference>
<evidence type="ECO:0000259" key="3">
    <source>
        <dbReference type="Pfam" id="PF00534"/>
    </source>
</evidence>
<dbReference type="PANTHER" id="PTHR12526">
    <property type="entry name" value="GLYCOSYLTRANSFERASE"/>
    <property type="match status" value="1"/>
</dbReference>
<dbReference type="Proteomes" id="UP000183642">
    <property type="component" value="Unassembled WGS sequence"/>
</dbReference>
<proteinExistence type="predicted"/>
<sequence>MTDAREFGGAERFLANLLGALPGDVAVTVLATSPVVLARVADARPGTSAELVEDRAGPFRRALRRAAPDVVHLNLIAFPSCRRAAAAAVSLGLPFVLVDHLPNPGLTWRGRAVQRLLTRSSAARVAVGRTAARDVERYGGLRPGTVQVIPNGVPDPGCGVLDRRTSRLVLGTLGRLEPQKGVDVLLRALVAVPDAELVVAGDGSQRTALEDLAAELGVAGRVRFLGAVDSPCALLGSVHALVQPSRWEAMPLAVLEAMHCGVPVVATNVGDLGDVVQDGRTGFVVAAEDPVVLAAACRDLADPLVRERLGHNARVRARESYSVAAMAASYDAAYRRAAARRLR</sequence>
<keyword evidence="6" id="KW-1185">Reference proteome</keyword>
<dbReference type="Gene3D" id="3.40.50.2000">
    <property type="entry name" value="Glycogen Phosphorylase B"/>
    <property type="match status" value="2"/>
</dbReference>
<evidence type="ECO:0000256" key="1">
    <source>
        <dbReference type="ARBA" id="ARBA00022676"/>
    </source>
</evidence>
<gene>
    <name evidence="5" type="ORF">SAMN05660359_01394</name>
</gene>
<dbReference type="CDD" id="cd03811">
    <property type="entry name" value="GT4_GT28_WabH-like"/>
    <property type="match status" value="1"/>
</dbReference>